<dbReference type="PANTHER" id="PTHR46928:SF1">
    <property type="entry name" value="MESENCHYME-SPECIFIC CELL SURFACE GLYCOPROTEIN"/>
    <property type="match status" value="1"/>
</dbReference>
<name>A0A518ELF4_9BACT</name>
<protein>
    <recommendedName>
        <fullName evidence="2">Phytase-like domain-containing protein</fullName>
    </recommendedName>
</protein>
<evidence type="ECO:0000313" key="3">
    <source>
        <dbReference type="EMBL" id="QDV04919.1"/>
    </source>
</evidence>
<dbReference type="RefSeq" id="WP_145194353.1">
    <property type="nucleotide sequence ID" value="NZ_CP036434.1"/>
</dbReference>
<dbReference type="InterPro" id="IPR011048">
    <property type="entry name" value="Haem_d1_sf"/>
</dbReference>
<accession>A0A518ELF4</accession>
<evidence type="ECO:0000256" key="1">
    <source>
        <dbReference type="SAM" id="SignalP"/>
    </source>
</evidence>
<dbReference type="InterPro" id="IPR027372">
    <property type="entry name" value="Phytase-like_dom"/>
</dbReference>
<dbReference type="AlphaFoldDB" id="A0A518ELF4"/>
<evidence type="ECO:0000259" key="2">
    <source>
        <dbReference type="Pfam" id="PF13449"/>
    </source>
</evidence>
<dbReference type="EMBL" id="CP036434">
    <property type="protein sequence ID" value="QDV04919.1"/>
    <property type="molecule type" value="Genomic_DNA"/>
</dbReference>
<proteinExistence type="predicted"/>
<dbReference type="PANTHER" id="PTHR46928">
    <property type="entry name" value="MESENCHYME-SPECIFIC CELL SURFACE GLYCOPROTEIN"/>
    <property type="match status" value="1"/>
</dbReference>
<evidence type="ECO:0000313" key="4">
    <source>
        <dbReference type="Proteomes" id="UP000320390"/>
    </source>
</evidence>
<dbReference type="Pfam" id="PF13449">
    <property type="entry name" value="Phytase-like"/>
    <property type="match status" value="1"/>
</dbReference>
<dbReference type="Proteomes" id="UP000320390">
    <property type="component" value="Chromosome"/>
</dbReference>
<reference evidence="3 4" key="1">
    <citation type="submission" date="2019-02" db="EMBL/GenBank/DDBJ databases">
        <title>Deep-cultivation of Planctomycetes and their phenomic and genomic characterization uncovers novel biology.</title>
        <authorList>
            <person name="Wiegand S."/>
            <person name="Jogler M."/>
            <person name="Boedeker C."/>
            <person name="Pinto D."/>
            <person name="Vollmers J."/>
            <person name="Rivas-Marin E."/>
            <person name="Kohn T."/>
            <person name="Peeters S.H."/>
            <person name="Heuer A."/>
            <person name="Rast P."/>
            <person name="Oberbeckmann S."/>
            <person name="Bunk B."/>
            <person name="Jeske O."/>
            <person name="Meyerdierks A."/>
            <person name="Storesund J.E."/>
            <person name="Kallscheuer N."/>
            <person name="Luecker S."/>
            <person name="Lage O.M."/>
            <person name="Pohl T."/>
            <person name="Merkel B.J."/>
            <person name="Hornburger P."/>
            <person name="Mueller R.-W."/>
            <person name="Bruemmer F."/>
            <person name="Labrenz M."/>
            <person name="Spormann A.M."/>
            <person name="Op den Camp H."/>
            <person name="Overmann J."/>
            <person name="Amann R."/>
            <person name="Jetten M.S.M."/>
            <person name="Mascher T."/>
            <person name="Medema M.H."/>
            <person name="Devos D.P."/>
            <person name="Kaster A.-K."/>
            <person name="Ovreas L."/>
            <person name="Rohde M."/>
            <person name="Galperin M.Y."/>
            <person name="Jogler C."/>
        </authorList>
    </citation>
    <scope>NUCLEOTIDE SEQUENCE [LARGE SCALE GENOMIC DNA]</scope>
    <source>
        <strain evidence="3 4">Poly30</strain>
    </source>
</reference>
<feature type="chain" id="PRO_5021997805" description="Phytase-like domain-containing protein" evidence="1">
    <location>
        <begin position="26"/>
        <end position="798"/>
    </location>
</feature>
<sequence precursor="true">MKALHQKLPSYALLGAATLSLSAAAASSPLQGISQGPFERVSTFYAFENSSVDNEAVAEIVAASEDGMTLLYTSSAEDALGFVNIADPSDPQPAGLLALGGEPTSVAVRGAYALVAVNTSADFIHTSGDLVIIDIATQQIVHTLPLGGQPDSVAVSPDGQYAAVAIENERDEDLGNGEPPQAPAGYLVIVDLVGNDPLQWSTRQVDLVGVPDLYPDDPEPEFVAINVFNVAAVTMQENNHIALVALGSGEVLIDFPCGTVDLTDIDTNENDQIQQTASLAGIPREPDAITWLTPFTLATADEGDLFGGSRGFTTWQPFGGTIFESENSVEHIAASLGHYPESRSENKGTEPEGVTSATYADGTYMFIGCERASIVLVYALEGTGPFGLAAEPRLVQVLPTGVGPEGLLAIPSRDLFVVASEEDSRGDKIRSSLMIYERTGGGSYPSIQSISAPTTGVPIPWGALSGLTAQPGNDAILYAVSDSYYKRSSIHTIDRSQAPASLVESLPIVDSNGVLGNALRRIKFSYPGTDEFVIGDLVNADLTVNLDLEGVAADPATPVAGEVLWVVSEGAGNLSGGSSNPSSRPFESPNLLLKVVRSAAGDSYGIDRVIALPFELAREQQRFGLEGVTVASDGLIYVVIQRAWQGVGDASDRARLGRFNPSTGAWTFALYPLDAPASPAGGWVGLSDLSEVAPGVLAILERDDQGGPDAAIKRVYSVDLTGVTFVAADQGVPPTLTKTLESDLLADGAFAPFAGAIPEKIEGMTILTNGDTLIVNDNDGVDDNSGETRLLTVPSLFR</sequence>
<gene>
    <name evidence="3" type="ORF">Poly30_04130</name>
</gene>
<dbReference type="Gene3D" id="2.130.10.10">
    <property type="entry name" value="YVTN repeat-like/Quinoprotein amine dehydrogenase"/>
    <property type="match status" value="1"/>
</dbReference>
<dbReference type="OrthoDB" id="9801679at2"/>
<organism evidence="3 4">
    <name type="scientific">Saltatorellus ferox</name>
    <dbReference type="NCBI Taxonomy" id="2528018"/>
    <lineage>
        <taxon>Bacteria</taxon>
        <taxon>Pseudomonadati</taxon>
        <taxon>Planctomycetota</taxon>
        <taxon>Planctomycetia</taxon>
        <taxon>Planctomycetia incertae sedis</taxon>
        <taxon>Saltatorellus</taxon>
    </lineage>
</organism>
<dbReference type="InterPro" id="IPR052956">
    <property type="entry name" value="Mesenchyme-surface_protein"/>
</dbReference>
<dbReference type="InterPro" id="IPR015943">
    <property type="entry name" value="WD40/YVTN_repeat-like_dom_sf"/>
</dbReference>
<keyword evidence="4" id="KW-1185">Reference proteome</keyword>
<keyword evidence="1" id="KW-0732">Signal</keyword>
<feature type="domain" description="Phytase-like" evidence="2">
    <location>
        <begin position="459"/>
        <end position="779"/>
    </location>
</feature>
<feature type="signal peptide" evidence="1">
    <location>
        <begin position="1"/>
        <end position="25"/>
    </location>
</feature>
<dbReference type="SUPFAM" id="SSF51004">
    <property type="entry name" value="C-terminal (heme d1) domain of cytochrome cd1-nitrite reductase"/>
    <property type="match status" value="1"/>
</dbReference>